<proteinExistence type="predicted"/>
<dbReference type="OrthoDB" id="6148918at2759"/>
<dbReference type="PANTHER" id="PTHR14241:SF32">
    <property type="entry name" value="VWFA DOMAIN-CONTAINING PROTEIN-RELATED"/>
    <property type="match status" value="1"/>
</dbReference>
<dbReference type="Proteomes" id="UP000507470">
    <property type="component" value="Unassembled WGS sequence"/>
</dbReference>
<keyword evidence="2" id="KW-1185">Reference proteome</keyword>
<evidence type="ECO:0000313" key="2">
    <source>
        <dbReference type="Proteomes" id="UP000507470"/>
    </source>
</evidence>
<accession>A0A6J8BIJ4</accession>
<dbReference type="EMBL" id="CACVKT020003372">
    <property type="protein sequence ID" value="CAC5383446.1"/>
    <property type="molecule type" value="Genomic_DNA"/>
</dbReference>
<dbReference type="SUPFAM" id="SSF52540">
    <property type="entry name" value="P-loop containing nucleoside triphosphate hydrolases"/>
    <property type="match status" value="1"/>
</dbReference>
<dbReference type="CDD" id="cd00882">
    <property type="entry name" value="Ras_like_GTPase"/>
    <property type="match status" value="1"/>
</dbReference>
<dbReference type="Gene3D" id="3.40.50.300">
    <property type="entry name" value="P-loop containing nucleotide triphosphate hydrolases"/>
    <property type="match status" value="1"/>
</dbReference>
<organism evidence="1 2">
    <name type="scientific">Mytilus coruscus</name>
    <name type="common">Sea mussel</name>
    <dbReference type="NCBI Taxonomy" id="42192"/>
    <lineage>
        <taxon>Eukaryota</taxon>
        <taxon>Metazoa</taxon>
        <taxon>Spiralia</taxon>
        <taxon>Lophotrochozoa</taxon>
        <taxon>Mollusca</taxon>
        <taxon>Bivalvia</taxon>
        <taxon>Autobranchia</taxon>
        <taxon>Pteriomorphia</taxon>
        <taxon>Mytilida</taxon>
        <taxon>Mytiloidea</taxon>
        <taxon>Mytilidae</taxon>
        <taxon>Mytilinae</taxon>
        <taxon>Mytilus</taxon>
    </lineage>
</organism>
<protein>
    <recommendedName>
        <fullName evidence="3">G domain-containing protein</fullName>
    </recommendedName>
</protein>
<evidence type="ECO:0000313" key="1">
    <source>
        <dbReference type="EMBL" id="CAC5383446.1"/>
    </source>
</evidence>
<reference evidence="1 2" key="1">
    <citation type="submission" date="2020-06" db="EMBL/GenBank/DDBJ databases">
        <authorList>
            <person name="Li R."/>
            <person name="Bekaert M."/>
        </authorList>
    </citation>
    <scope>NUCLEOTIDE SEQUENCE [LARGE SCALE GENOMIC DNA]</scope>
    <source>
        <strain evidence="2">wild</strain>
    </source>
</reference>
<name>A0A6J8BIJ4_MYTCO</name>
<gene>
    <name evidence="1" type="ORF">MCOR_19191</name>
</gene>
<sequence>MNAGAPLCEPWRKTRKWNTQLLDDLKKRTERYKPLKGIEVTQARFLMIGQVGAGKSSFINTINSIFRGHITSQASCGSAQSSLTTEYRMYKIRSGKTGQPMNFRFHDTRGIEADQGVDANEMCYLLNGNIPDRHQVKHFYLIETLGYNRRRVERLPITEMCSKR</sequence>
<dbReference type="PANTHER" id="PTHR14241">
    <property type="entry name" value="INTERFERON-INDUCED PROTEIN 44"/>
    <property type="match status" value="1"/>
</dbReference>
<evidence type="ECO:0008006" key="3">
    <source>
        <dbReference type="Google" id="ProtNLM"/>
    </source>
</evidence>
<dbReference type="InterPro" id="IPR027417">
    <property type="entry name" value="P-loop_NTPase"/>
</dbReference>
<dbReference type="AlphaFoldDB" id="A0A6J8BIJ4"/>